<dbReference type="GO" id="GO:0004347">
    <property type="term" value="F:glucose-6-phosphate isomerase activity"/>
    <property type="evidence" value="ECO:0007669"/>
    <property type="project" value="UniProtKB-EC"/>
</dbReference>
<name>A0A085ABZ9_9ENTR</name>
<dbReference type="SUPFAM" id="SSF51182">
    <property type="entry name" value="RmlC-like cupins"/>
    <property type="match status" value="1"/>
</dbReference>
<keyword evidence="9" id="KW-1185">Reference proteome</keyword>
<organism evidence="8 9">
    <name type="scientific">Trabulsiella guamensis ATCC 49490</name>
    <dbReference type="NCBI Taxonomy" id="1005994"/>
    <lineage>
        <taxon>Bacteria</taxon>
        <taxon>Pseudomonadati</taxon>
        <taxon>Pseudomonadota</taxon>
        <taxon>Gammaproteobacteria</taxon>
        <taxon>Enterobacterales</taxon>
        <taxon>Enterobacteriaceae</taxon>
        <taxon>Trabulsiella</taxon>
    </lineage>
</organism>
<evidence type="ECO:0000256" key="4">
    <source>
        <dbReference type="ARBA" id="ARBA00022432"/>
    </source>
</evidence>
<dbReference type="RefSeq" id="WP_038155739.1">
    <property type="nucleotide sequence ID" value="NZ_JMTB01000059.1"/>
</dbReference>
<dbReference type="EC" id="5.3.1.9" evidence="3"/>
<evidence type="ECO:0000313" key="8">
    <source>
        <dbReference type="EMBL" id="KFC07744.1"/>
    </source>
</evidence>
<dbReference type="UniPathway" id="UPA00109">
    <property type="reaction ID" value="UER00181"/>
</dbReference>
<sequence>MKPVLSQPPHVDWLTGAFSRTPLLRKTTRLADLPGVFADHSGWQQADPQQIVYDVEMLDTLSGSGELFTGVTHLYPGKVGNEYFMTRGHFHALREQGEVYFGLRGTGLLLLQDEQGEMHLEPVVAGSVHIIPGYTAHRLINTGTEILSALAVWSSTAGHDYAALAGGFAWRVVEENRQVQVREVQNG</sequence>
<dbReference type="GO" id="GO:0006096">
    <property type="term" value="P:glycolytic process"/>
    <property type="evidence" value="ECO:0007669"/>
    <property type="project" value="UniProtKB-UniPathway"/>
</dbReference>
<dbReference type="OrthoDB" id="5592106at2"/>
<protein>
    <recommendedName>
        <fullName evidence="3">glucose-6-phosphate isomerase</fullName>
        <ecNumber evidence="3">5.3.1.9</ecNumber>
    </recommendedName>
</protein>
<gene>
    <name evidence="8" type="primary">pgiA</name>
    <name evidence="8" type="ORF">GTGU_01705</name>
</gene>
<evidence type="ECO:0000313" key="9">
    <source>
        <dbReference type="Proteomes" id="UP000028630"/>
    </source>
</evidence>
<evidence type="ECO:0000256" key="5">
    <source>
        <dbReference type="ARBA" id="ARBA00023152"/>
    </source>
</evidence>
<comment type="catalytic activity">
    <reaction evidence="6">
        <text>alpha-D-glucose 6-phosphate = beta-D-fructose 6-phosphate</text>
        <dbReference type="Rhea" id="RHEA:11816"/>
        <dbReference type="ChEBI" id="CHEBI:57634"/>
        <dbReference type="ChEBI" id="CHEBI:58225"/>
        <dbReference type="EC" id="5.3.1.9"/>
    </reaction>
</comment>
<dbReference type="AlphaFoldDB" id="A0A085ABZ9"/>
<evidence type="ECO:0000256" key="1">
    <source>
        <dbReference type="ARBA" id="ARBA00004926"/>
    </source>
</evidence>
<dbReference type="InterPro" id="IPR014710">
    <property type="entry name" value="RmlC-like_jellyroll"/>
</dbReference>
<dbReference type="Pfam" id="PF06560">
    <property type="entry name" value="GPI"/>
    <property type="match status" value="1"/>
</dbReference>
<keyword evidence="4" id="KW-0312">Gluconeogenesis</keyword>
<evidence type="ECO:0000256" key="6">
    <source>
        <dbReference type="ARBA" id="ARBA00029321"/>
    </source>
</evidence>
<dbReference type="eggNOG" id="COG2140">
    <property type="taxonomic scope" value="Bacteria"/>
</dbReference>
<keyword evidence="8" id="KW-0413">Isomerase</keyword>
<dbReference type="CDD" id="cd02218">
    <property type="entry name" value="cupin_PGI"/>
    <property type="match status" value="1"/>
</dbReference>
<comment type="pathway">
    <text evidence="1">Carbohydrate degradation; glycolysis; D-glyceraldehyde 3-phosphate and glycerone phosphate from D-glucose: step 2/4.</text>
</comment>
<dbReference type="Proteomes" id="UP000028630">
    <property type="component" value="Unassembled WGS sequence"/>
</dbReference>
<dbReference type="Gene3D" id="2.60.120.10">
    <property type="entry name" value="Jelly Rolls"/>
    <property type="match status" value="1"/>
</dbReference>
<dbReference type="GO" id="GO:0006094">
    <property type="term" value="P:gluconeogenesis"/>
    <property type="evidence" value="ECO:0007669"/>
    <property type="project" value="UniProtKB-KW"/>
</dbReference>
<reference evidence="9" key="1">
    <citation type="submission" date="2014-05" db="EMBL/GenBank/DDBJ databases">
        <title>ATOL: Assembling a taxonomically balanced genome-scale reconstruction of the evolutionary history of the Enterobacteriaceae.</title>
        <authorList>
            <person name="Plunkett G. III"/>
            <person name="Neeno-Eckwall E.C."/>
            <person name="Glasner J.D."/>
            <person name="Perna N.T."/>
        </authorList>
    </citation>
    <scope>NUCLEOTIDE SEQUENCE [LARGE SCALE GENOMIC DNA]</scope>
    <source>
        <strain evidence="9">ATCC 49490</strain>
    </source>
</reference>
<accession>A0A085ABZ9</accession>
<dbReference type="GO" id="GO:0005737">
    <property type="term" value="C:cytoplasm"/>
    <property type="evidence" value="ECO:0007669"/>
    <property type="project" value="InterPro"/>
</dbReference>
<proteinExistence type="inferred from homology"/>
<dbReference type="InterPro" id="IPR010551">
    <property type="entry name" value="G6P_isomerase_prok"/>
</dbReference>
<evidence type="ECO:0000259" key="7">
    <source>
        <dbReference type="Pfam" id="PF06560"/>
    </source>
</evidence>
<dbReference type="EMBL" id="JMTB01000059">
    <property type="protein sequence ID" value="KFC07744.1"/>
    <property type="molecule type" value="Genomic_DNA"/>
</dbReference>
<comment type="similarity">
    <text evidence="2">Belongs to the archaeal-type GPI family.</text>
</comment>
<evidence type="ECO:0000256" key="3">
    <source>
        <dbReference type="ARBA" id="ARBA00011952"/>
    </source>
</evidence>
<keyword evidence="5" id="KW-0324">Glycolysis</keyword>
<evidence type="ECO:0000256" key="2">
    <source>
        <dbReference type="ARBA" id="ARBA00006542"/>
    </source>
</evidence>
<comment type="caution">
    <text evidence="8">The sequence shown here is derived from an EMBL/GenBank/DDBJ whole genome shotgun (WGS) entry which is preliminary data.</text>
</comment>
<feature type="domain" description="Glucose-6-phosphate isomerase prokaryote" evidence="7">
    <location>
        <begin position="29"/>
        <end position="184"/>
    </location>
</feature>
<dbReference type="InterPro" id="IPR011051">
    <property type="entry name" value="RmlC_Cupin_sf"/>
</dbReference>